<evidence type="ECO:0000313" key="2">
    <source>
        <dbReference type="EMBL" id="GBN47947.1"/>
    </source>
</evidence>
<protein>
    <submittedName>
        <fullName evidence="2">Uncharacterized protein</fullName>
    </submittedName>
</protein>
<dbReference type="AlphaFoldDB" id="A0A4Y2PCH2"/>
<comment type="caution">
    <text evidence="2">The sequence shown here is derived from an EMBL/GenBank/DDBJ whole genome shotgun (WGS) entry which is preliminary data.</text>
</comment>
<evidence type="ECO:0000313" key="3">
    <source>
        <dbReference type="Proteomes" id="UP000499080"/>
    </source>
</evidence>
<dbReference type="Proteomes" id="UP000499080">
    <property type="component" value="Unassembled WGS sequence"/>
</dbReference>
<proteinExistence type="predicted"/>
<dbReference type="EMBL" id="BGPR01131945">
    <property type="protein sequence ID" value="GBN47947.1"/>
    <property type="molecule type" value="Genomic_DNA"/>
</dbReference>
<feature type="region of interest" description="Disordered" evidence="1">
    <location>
        <begin position="40"/>
        <end position="77"/>
    </location>
</feature>
<name>A0A4Y2PCH2_ARAVE</name>
<organism evidence="2 3">
    <name type="scientific">Araneus ventricosus</name>
    <name type="common">Orbweaver spider</name>
    <name type="synonym">Epeira ventricosa</name>
    <dbReference type="NCBI Taxonomy" id="182803"/>
    <lineage>
        <taxon>Eukaryota</taxon>
        <taxon>Metazoa</taxon>
        <taxon>Ecdysozoa</taxon>
        <taxon>Arthropoda</taxon>
        <taxon>Chelicerata</taxon>
        <taxon>Arachnida</taxon>
        <taxon>Araneae</taxon>
        <taxon>Araneomorphae</taxon>
        <taxon>Entelegynae</taxon>
        <taxon>Araneoidea</taxon>
        <taxon>Araneidae</taxon>
        <taxon>Araneus</taxon>
    </lineage>
</organism>
<reference evidence="2 3" key="1">
    <citation type="journal article" date="2019" name="Sci. Rep.">
        <title>Orb-weaving spider Araneus ventricosus genome elucidates the spidroin gene catalogue.</title>
        <authorList>
            <person name="Kono N."/>
            <person name="Nakamura H."/>
            <person name="Ohtoshi R."/>
            <person name="Moran D.A.P."/>
            <person name="Shinohara A."/>
            <person name="Yoshida Y."/>
            <person name="Fujiwara M."/>
            <person name="Mori M."/>
            <person name="Tomita M."/>
            <person name="Arakawa K."/>
        </authorList>
    </citation>
    <scope>NUCLEOTIDE SEQUENCE [LARGE SCALE GENOMIC DNA]</scope>
</reference>
<evidence type="ECO:0000256" key="1">
    <source>
        <dbReference type="SAM" id="MobiDB-lite"/>
    </source>
</evidence>
<gene>
    <name evidence="2" type="ORF">AVEN_2740_1</name>
</gene>
<accession>A0A4Y2PCH2</accession>
<sequence>MEDFLSPSFTVTAVHANGVVTLHAVSFFTPSIYVDNSQQFAQSAEQSETGDSDPLLHLLLPSSSKRDPPPPPVPTSFRARVPHPLFNVFSFQHLWSGSPNKALGFQLKLDIQTFALEEV</sequence>
<keyword evidence="3" id="KW-1185">Reference proteome</keyword>
<feature type="compositionally biased region" description="Low complexity" evidence="1">
    <location>
        <begin position="40"/>
        <end position="63"/>
    </location>
</feature>